<dbReference type="Proteomes" id="UP001279734">
    <property type="component" value="Unassembled WGS sequence"/>
</dbReference>
<keyword evidence="2" id="KW-1185">Reference proteome</keyword>
<accession>A0AAD3SS62</accession>
<comment type="caution">
    <text evidence="1">The sequence shown here is derived from an EMBL/GenBank/DDBJ whole genome shotgun (WGS) entry which is preliminary data.</text>
</comment>
<name>A0AAD3SS62_NEPGR</name>
<evidence type="ECO:0000313" key="1">
    <source>
        <dbReference type="EMBL" id="GMH16970.1"/>
    </source>
</evidence>
<evidence type="ECO:0000313" key="2">
    <source>
        <dbReference type="Proteomes" id="UP001279734"/>
    </source>
</evidence>
<protein>
    <submittedName>
        <fullName evidence="1">Uncharacterized protein</fullName>
    </submittedName>
</protein>
<dbReference type="EMBL" id="BSYO01000017">
    <property type="protein sequence ID" value="GMH16970.1"/>
    <property type="molecule type" value="Genomic_DNA"/>
</dbReference>
<organism evidence="1 2">
    <name type="scientific">Nepenthes gracilis</name>
    <name type="common">Slender pitcher plant</name>
    <dbReference type="NCBI Taxonomy" id="150966"/>
    <lineage>
        <taxon>Eukaryota</taxon>
        <taxon>Viridiplantae</taxon>
        <taxon>Streptophyta</taxon>
        <taxon>Embryophyta</taxon>
        <taxon>Tracheophyta</taxon>
        <taxon>Spermatophyta</taxon>
        <taxon>Magnoliopsida</taxon>
        <taxon>eudicotyledons</taxon>
        <taxon>Gunneridae</taxon>
        <taxon>Pentapetalae</taxon>
        <taxon>Caryophyllales</taxon>
        <taxon>Nepenthaceae</taxon>
        <taxon>Nepenthes</taxon>
    </lineage>
</organism>
<gene>
    <name evidence="1" type="ORF">Nepgr_018811</name>
</gene>
<reference evidence="1" key="1">
    <citation type="submission" date="2023-05" db="EMBL/GenBank/DDBJ databases">
        <title>Nepenthes gracilis genome sequencing.</title>
        <authorList>
            <person name="Fukushima K."/>
        </authorList>
    </citation>
    <scope>NUCLEOTIDE SEQUENCE</scope>
    <source>
        <strain evidence="1">SING2019-196</strain>
    </source>
</reference>
<sequence length="70" mass="7449">MPAGPAGRVVLKNSLVANAWLCFAEVYNGLSCIGPWSSLDGGVQIYKPSYGFSSIVCIEELFAELVQALP</sequence>
<proteinExistence type="predicted"/>
<dbReference type="AlphaFoldDB" id="A0AAD3SS62"/>